<accession>A0A8I6R8V8</accession>
<reference evidence="2" key="1">
    <citation type="submission" date="2022-01" db="UniProtKB">
        <authorList>
            <consortium name="EnsemblMetazoa"/>
        </authorList>
    </citation>
    <scope>IDENTIFICATION</scope>
</reference>
<protein>
    <recommendedName>
        <fullName evidence="4">Slowpoke-binding protein</fullName>
    </recommendedName>
</protein>
<feature type="compositionally biased region" description="Basic and acidic residues" evidence="1">
    <location>
        <begin position="49"/>
        <end position="59"/>
    </location>
</feature>
<dbReference type="AlphaFoldDB" id="A0A8I6R8V8"/>
<feature type="region of interest" description="Disordered" evidence="1">
    <location>
        <begin position="37"/>
        <end position="59"/>
    </location>
</feature>
<dbReference type="OMA" id="NMSTIRC"/>
<feature type="compositionally biased region" description="Basic residues" evidence="1">
    <location>
        <begin position="414"/>
        <end position="423"/>
    </location>
</feature>
<dbReference type="KEGG" id="clec:106660890"/>
<evidence type="ECO:0008006" key="4">
    <source>
        <dbReference type="Google" id="ProtNLM"/>
    </source>
</evidence>
<dbReference type="GeneID" id="106660890"/>
<dbReference type="RefSeq" id="XP_014239404.1">
    <property type="nucleotide sequence ID" value="XM_014383918.2"/>
</dbReference>
<dbReference type="InterPro" id="IPR011009">
    <property type="entry name" value="Kinase-like_dom_sf"/>
</dbReference>
<dbReference type="CTD" id="34038"/>
<evidence type="ECO:0000313" key="3">
    <source>
        <dbReference type="Proteomes" id="UP000494040"/>
    </source>
</evidence>
<dbReference type="SUPFAM" id="SSF56112">
    <property type="entry name" value="Protein kinase-like (PK-like)"/>
    <property type="match status" value="1"/>
</dbReference>
<feature type="compositionally biased region" description="Basic and acidic residues" evidence="1">
    <location>
        <begin position="439"/>
        <end position="453"/>
    </location>
</feature>
<dbReference type="Gene3D" id="1.10.510.10">
    <property type="entry name" value="Transferase(Phosphotransferase) domain 1"/>
    <property type="match status" value="1"/>
</dbReference>
<evidence type="ECO:0000313" key="2">
    <source>
        <dbReference type="EnsemblMetazoa" id="XP_014239404.1"/>
    </source>
</evidence>
<dbReference type="EnsemblMetazoa" id="XM_014383918.2">
    <property type="protein sequence ID" value="XP_014239404.1"/>
    <property type="gene ID" value="LOC106660890"/>
</dbReference>
<sequence length="503" mass="58002">MYKNYKYYNSKWSRSSADDYTGHDRFCQERVDRKRRKPVIYTKAQSQAQEKERDKEKTTSRDISLFSCVKQNKEQTQENNRHGGRYEYMALEAEGGGQERLELERKAKEEAHTACTHYLKGCPRYTLLQHLKDIGSRMDKHWFVVRDTSVKTERLLTLVPKGPGCILKCDSSTRATVLDLFLNLQHPYIYPVLDLEFRGSPSTQETYIVLVIPYNAKGSLKDLIYKSVWQEDWGDKYGEKSEGLPISQVQRLGRQILEALLFLKERGFPPCSHLHSGNIIIQNGVARLSGLENVLFGFTSRIYPIISKRFRHDPTVIDVICFGHVLFEMCAGYELTVAVPTAANLLDISTYPQVVDVLEFIFNNPKERFPSIEELLLSDFFRNIDLREMRATSLPVYHARLTPSTLALLNDVKKHQKTKRGRRSQSTSMEANTPPPTTSHREHSDSEEVKDSDVEVEEEDFTGGSHEDSDTDTGQEYVEHRHLSLHLYQNLSPVKLQDDDMLR</sequence>
<proteinExistence type="predicted"/>
<feature type="region of interest" description="Disordered" evidence="1">
    <location>
        <begin position="412"/>
        <end position="478"/>
    </location>
</feature>
<dbReference type="Proteomes" id="UP000494040">
    <property type="component" value="Unassembled WGS sequence"/>
</dbReference>
<name>A0A8I6R8V8_CIMLE</name>
<dbReference type="OrthoDB" id="10045021at2759"/>
<organism evidence="2 3">
    <name type="scientific">Cimex lectularius</name>
    <name type="common">Bed bug</name>
    <name type="synonym">Acanthia lectularia</name>
    <dbReference type="NCBI Taxonomy" id="79782"/>
    <lineage>
        <taxon>Eukaryota</taxon>
        <taxon>Metazoa</taxon>
        <taxon>Ecdysozoa</taxon>
        <taxon>Arthropoda</taxon>
        <taxon>Hexapoda</taxon>
        <taxon>Insecta</taxon>
        <taxon>Pterygota</taxon>
        <taxon>Neoptera</taxon>
        <taxon>Paraneoptera</taxon>
        <taxon>Hemiptera</taxon>
        <taxon>Heteroptera</taxon>
        <taxon>Panheteroptera</taxon>
        <taxon>Cimicomorpha</taxon>
        <taxon>Cimicidae</taxon>
        <taxon>Cimex</taxon>
    </lineage>
</organism>
<evidence type="ECO:0000256" key="1">
    <source>
        <dbReference type="SAM" id="MobiDB-lite"/>
    </source>
</evidence>
<keyword evidence="3" id="KW-1185">Reference proteome</keyword>